<dbReference type="EMBL" id="JAJSOF020000011">
    <property type="protein sequence ID" value="KAJ4444521.1"/>
    <property type="molecule type" value="Genomic_DNA"/>
</dbReference>
<evidence type="ECO:0000313" key="2">
    <source>
        <dbReference type="Proteomes" id="UP001148838"/>
    </source>
</evidence>
<organism evidence="1 2">
    <name type="scientific">Periplaneta americana</name>
    <name type="common">American cockroach</name>
    <name type="synonym">Blatta americana</name>
    <dbReference type="NCBI Taxonomy" id="6978"/>
    <lineage>
        <taxon>Eukaryota</taxon>
        <taxon>Metazoa</taxon>
        <taxon>Ecdysozoa</taxon>
        <taxon>Arthropoda</taxon>
        <taxon>Hexapoda</taxon>
        <taxon>Insecta</taxon>
        <taxon>Pterygota</taxon>
        <taxon>Neoptera</taxon>
        <taxon>Polyneoptera</taxon>
        <taxon>Dictyoptera</taxon>
        <taxon>Blattodea</taxon>
        <taxon>Blattoidea</taxon>
        <taxon>Blattidae</taxon>
        <taxon>Blattinae</taxon>
        <taxon>Periplaneta</taxon>
    </lineage>
</organism>
<keyword evidence="2" id="KW-1185">Reference proteome</keyword>
<evidence type="ECO:0008006" key="3">
    <source>
        <dbReference type="Google" id="ProtNLM"/>
    </source>
</evidence>
<proteinExistence type="predicted"/>
<comment type="caution">
    <text evidence="1">The sequence shown here is derived from an EMBL/GenBank/DDBJ whole genome shotgun (WGS) entry which is preliminary data.</text>
</comment>
<accession>A0ABQ8TD79</accession>
<gene>
    <name evidence="1" type="ORF">ANN_06315</name>
</gene>
<protein>
    <recommendedName>
        <fullName evidence="3">BED-type domain-containing protein</fullName>
    </recommendedName>
</protein>
<reference evidence="1 2" key="1">
    <citation type="journal article" date="2022" name="Allergy">
        <title>Genome assembly and annotation of Periplaneta americana reveal a comprehensive cockroach allergen profile.</title>
        <authorList>
            <person name="Wang L."/>
            <person name="Xiong Q."/>
            <person name="Saelim N."/>
            <person name="Wang L."/>
            <person name="Nong W."/>
            <person name="Wan A.T."/>
            <person name="Shi M."/>
            <person name="Liu X."/>
            <person name="Cao Q."/>
            <person name="Hui J.H.L."/>
            <person name="Sookrung N."/>
            <person name="Leung T.F."/>
            <person name="Tungtrongchitr A."/>
            <person name="Tsui S.K.W."/>
        </authorList>
    </citation>
    <scope>NUCLEOTIDE SEQUENCE [LARGE SCALE GENOMIC DNA]</scope>
    <source>
        <strain evidence="1">PWHHKU_190912</strain>
    </source>
</reference>
<sequence>MSVPRLDIDISRSPEVPKIYGKSFSLFHIIRKDDIKRASSQVKRDSNVIIVFSEVVLQELWKVITRQELRLDAYVTLTQQLTFQLPSEIKEEMLLYVARVRDENDRSDLQNCSSLERLPSYPFYPTHLFYQCGHSVLIALGYNNIHPSGGRYTIRVLQSEENWNLAKSKPMKKCYFQRKWDYDYFVVEKDERIACLLCHIQFISTRHFNIKRHFNKDHIKNYGIENFRNTSLNRFSLPCMEPYPNIQMLALIARRSAISFAMNQWSIQIRIQVVEAFIRLNNIIAVQRFFRQGHRYQRIPDRRTVYCAMGPVLEGTLKSGKQQIVSYVRAISVAKLRNSHELLFSVNIRI</sequence>
<dbReference type="Proteomes" id="UP001148838">
    <property type="component" value="Unassembled WGS sequence"/>
</dbReference>
<evidence type="ECO:0000313" key="1">
    <source>
        <dbReference type="EMBL" id="KAJ4444521.1"/>
    </source>
</evidence>
<name>A0ABQ8TD79_PERAM</name>